<comment type="caution">
    <text evidence="6">The sequence shown here is derived from an EMBL/GenBank/DDBJ whole genome shotgun (WGS) entry which is preliminary data.</text>
</comment>
<dbReference type="GO" id="GO:0003677">
    <property type="term" value="F:DNA binding"/>
    <property type="evidence" value="ECO:0007669"/>
    <property type="project" value="UniProtKB-KW"/>
</dbReference>
<dbReference type="InterPro" id="IPR036390">
    <property type="entry name" value="WH_DNA-bd_sf"/>
</dbReference>
<dbReference type="InterPro" id="IPR036388">
    <property type="entry name" value="WH-like_DNA-bd_sf"/>
</dbReference>
<dbReference type="InterPro" id="IPR005119">
    <property type="entry name" value="LysR_subst-bd"/>
</dbReference>
<dbReference type="Proteomes" id="UP000526892">
    <property type="component" value="Unassembled WGS sequence"/>
</dbReference>
<dbReference type="PANTHER" id="PTHR30346">
    <property type="entry name" value="TRANSCRIPTIONAL DUAL REGULATOR HCAR-RELATED"/>
    <property type="match status" value="1"/>
</dbReference>
<evidence type="ECO:0000256" key="3">
    <source>
        <dbReference type="ARBA" id="ARBA00023125"/>
    </source>
</evidence>
<dbReference type="Gene3D" id="1.10.10.10">
    <property type="entry name" value="Winged helix-like DNA-binding domain superfamily/Winged helix DNA-binding domain"/>
    <property type="match status" value="1"/>
</dbReference>
<evidence type="ECO:0000313" key="6">
    <source>
        <dbReference type="EMBL" id="NYS77023.1"/>
    </source>
</evidence>
<evidence type="ECO:0000256" key="4">
    <source>
        <dbReference type="ARBA" id="ARBA00023163"/>
    </source>
</evidence>
<dbReference type="GO" id="GO:0032993">
    <property type="term" value="C:protein-DNA complex"/>
    <property type="evidence" value="ECO:0007669"/>
    <property type="project" value="TreeGrafter"/>
</dbReference>
<dbReference type="InterPro" id="IPR000847">
    <property type="entry name" value="LysR_HTH_N"/>
</dbReference>
<dbReference type="EMBL" id="JACCDE010000004">
    <property type="protein sequence ID" value="NYS77023.1"/>
    <property type="molecule type" value="Genomic_DNA"/>
</dbReference>
<dbReference type="PRINTS" id="PR00039">
    <property type="entry name" value="HTHLYSR"/>
</dbReference>
<dbReference type="AlphaFoldDB" id="A0A7Z0LR96"/>
<keyword evidence="4" id="KW-0804">Transcription</keyword>
<reference evidence="6 7" key="1">
    <citation type="journal article" date="2003" name="Extremophiles">
        <title>Halomonas glaciei sp. nov. isolated from fast ice of Adelie Land, Antarctica.</title>
        <authorList>
            <person name="Reddy G.S."/>
            <person name="Raghavan P.U."/>
            <person name="Sarita N.B."/>
            <person name="Prakash J.S."/>
            <person name="Nagesh N."/>
            <person name="Delille D."/>
            <person name="Shivaji S."/>
        </authorList>
    </citation>
    <scope>NUCLEOTIDE SEQUENCE [LARGE SCALE GENOMIC DNA]</scope>
    <source>
        <strain evidence="6 7">DD39</strain>
    </source>
</reference>
<organism evidence="6 7">
    <name type="scientific">Vreelandella glaciei</name>
    <dbReference type="NCBI Taxonomy" id="186761"/>
    <lineage>
        <taxon>Bacteria</taxon>
        <taxon>Pseudomonadati</taxon>
        <taxon>Pseudomonadota</taxon>
        <taxon>Gammaproteobacteria</taxon>
        <taxon>Oceanospirillales</taxon>
        <taxon>Halomonadaceae</taxon>
        <taxon>Vreelandella</taxon>
    </lineage>
</organism>
<keyword evidence="3" id="KW-0238">DNA-binding</keyword>
<evidence type="ECO:0000313" key="7">
    <source>
        <dbReference type="Proteomes" id="UP000526892"/>
    </source>
</evidence>
<dbReference type="PROSITE" id="PS50931">
    <property type="entry name" value="HTH_LYSR"/>
    <property type="match status" value="1"/>
</dbReference>
<gene>
    <name evidence="6" type="ORF">HZS80_04710</name>
</gene>
<sequence length="299" mass="33899">MALTFRQLRYFLVLSEELHFGRAAQRLHISQPPLSASLRQLEEELKVKLLLRNSKRVTLTPAGEAFQRQARRILEQLEDSQTLVQRIASSATGLVRVGFTPAMLFRGLPELLKRLQSRYPGIEIQLIERNSADQVEAVMQEQLDIGFIHSMPLPVGIESVILSDEPFLCCLPAHHHLAGRRELAVKELANEPIILFGRDLAPHYYDRIIGLFHHADVKPHICHEVSHWLTILALVANAMGVALVPQSLAKAGFSNVSFLPLTDSTTRHQSHCIWRGDAETHEEIRQLLLNCLKEQQHVR</sequence>
<feature type="domain" description="HTH lysR-type" evidence="5">
    <location>
        <begin position="3"/>
        <end position="60"/>
    </location>
</feature>
<dbReference type="RefSeq" id="WP_052703778.1">
    <property type="nucleotide sequence ID" value="NZ_JACCDE010000004.1"/>
</dbReference>
<accession>A0A7Z0LR96</accession>
<protein>
    <submittedName>
        <fullName evidence="6">LysR family transcriptional regulator</fullName>
    </submittedName>
</protein>
<dbReference type="Gene3D" id="3.40.190.10">
    <property type="entry name" value="Periplasmic binding protein-like II"/>
    <property type="match status" value="2"/>
</dbReference>
<dbReference type="Pfam" id="PF03466">
    <property type="entry name" value="LysR_substrate"/>
    <property type="match status" value="1"/>
</dbReference>
<evidence type="ECO:0000256" key="1">
    <source>
        <dbReference type="ARBA" id="ARBA00009437"/>
    </source>
</evidence>
<dbReference type="FunFam" id="1.10.10.10:FF:000001">
    <property type="entry name" value="LysR family transcriptional regulator"/>
    <property type="match status" value="1"/>
</dbReference>
<keyword evidence="7" id="KW-1185">Reference proteome</keyword>
<dbReference type="Pfam" id="PF00126">
    <property type="entry name" value="HTH_1"/>
    <property type="match status" value="1"/>
</dbReference>
<name>A0A7Z0LR96_9GAMM</name>
<comment type="similarity">
    <text evidence="1">Belongs to the LysR transcriptional regulatory family.</text>
</comment>
<dbReference type="GO" id="GO:0003700">
    <property type="term" value="F:DNA-binding transcription factor activity"/>
    <property type="evidence" value="ECO:0007669"/>
    <property type="project" value="InterPro"/>
</dbReference>
<proteinExistence type="inferred from homology"/>
<keyword evidence="2" id="KW-0805">Transcription regulation</keyword>
<dbReference type="SUPFAM" id="SSF53850">
    <property type="entry name" value="Periplasmic binding protein-like II"/>
    <property type="match status" value="1"/>
</dbReference>
<dbReference type="PANTHER" id="PTHR30346:SF0">
    <property type="entry name" value="HCA OPERON TRANSCRIPTIONAL ACTIVATOR HCAR"/>
    <property type="match status" value="1"/>
</dbReference>
<evidence type="ECO:0000256" key="2">
    <source>
        <dbReference type="ARBA" id="ARBA00023015"/>
    </source>
</evidence>
<evidence type="ECO:0000259" key="5">
    <source>
        <dbReference type="PROSITE" id="PS50931"/>
    </source>
</evidence>
<dbReference type="SUPFAM" id="SSF46785">
    <property type="entry name" value="Winged helix' DNA-binding domain"/>
    <property type="match status" value="1"/>
</dbReference>